<evidence type="ECO:0000313" key="2">
    <source>
        <dbReference type="EMBL" id="GAA5188491.1"/>
    </source>
</evidence>
<organism evidence="2 3">
    <name type="scientific">Arthrobacter gyeryongensis</name>
    <dbReference type="NCBI Taxonomy" id="1650592"/>
    <lineage>
        <taxon>Bacteria</taxon>
        <taxon>Bacillati</taxon>
        <taxon>Actinomycetota</taxon>
        <taxon>Actinomycetes</taxon>
        <taxon>Micrococcales</taxon>
        <taxon>Micrococcaceae</taxon>
        <taxon>Arthrobacter</taxon>
    </lineage>
</organism>
<dbReference type="Proteomes" id="UP001500200">
    <property type="component" value="Unassembled WGS sequence"/>
</dbReference>
<protein>
    <submittedName>
        <fullName evidence="2">DUF3710 domain-containing protein</fullName>
    </submittedName>
</protein>
<reference evidence="3" key="1">
    <citation type="journal article" date="2019" name="Int. J. Syst. Evol. Microbiol.">
        <title>The Global Catalogue of Microorganisms (GCM) 10K type strain sequencing project: providing services to taxonomists for standard genome sequencing and annotation.</title>
        <authorList>
            <consortium name="The Broad Institute Genomics Platform"/>
            <consortium name="The Broad Institute Genome Sequencing Center for Infectious Disease"/>
            <person name="Wu L."/>
            <person name="Ma J."/>
        </authorList>
    </citation>
    <scope>NUCLEOTIDE SEQUENCE [LARGE SCALE GENOMIC DNA]</scope>
    <source>
        <strain evidence="3">JCM 18514</strain>
    </source>
</reference>
<feature type="region of interest" description="Disordered" evidence="1">
    <location>
        <begin position="218"/>
        <end position="249"/>
    </location>
</feature>
<evidence type="ECO:0000256" key="1">
    <source>
        <dbReference type="SAM" id="MobiDB-lite"/>
    </source>
</evidence>
<dbReference type="RefSeq" id="WP_345446719.1">
    <property type="nucleotide sequence ID" value="NZ_BAABKK010000001.1"/>
</dbReference>
<feature type="region of interest" description="Disordered" evidence="1">
    <location>
        <begin position="1"/>
        <end position="47"/>
    </location>
</feature>
<keyword evidence="3" id="KW-1185">Reference proteome</keyword>
<accession>A0ABP9RWM9</accession>
<dbReference type="EMBL" id="BAABKK010000001">
    <property type="protein sequence ID" value="GAA5188491.1"/>
    <property type="molecule type" value="Genomic_DNA"/>
</dbReference>
<dbReference type="InterPro" id="IPR022183">
    <property type="entry name" value="DUF3710"/>
</dbReference>
<proteinExistence type="predicted"/>
<feature type="compositionally biased region" description="Basic and acidic residues" evidence="1">
    <location>
        <begin position="9"/>
        <end position="18"/>
    </location>
</feature>
<sequence>MLFGRGKKSKAEQPKDNGTEQANAATTRQDSGPVAGGAAKGDFRLSKGPLDASEIDSQDGYVDLGALLIEPSEGLQLRLEVEEATQRVVAVTMDLDGSSLQLQAFAAPRSEGLWDEIREQIGQSVSSQGGEVEEIVGTFGTELVAKLPAESADGGRGFRAARFMGVDGPRWFLRGVIGGNAALDKKAAEGLENLFRKVVVIRGDNPMPPRELLQLKLPKDAVASGQHEAPHEAPELQQPERGPEITQIG</sequence>
<feature type="compositionally biased region" description="Polar residues" evidence="1">
    <location>
        <begin position="19"/>
        <end position="30"/>
    </location>
</feature>
<dbReference type="Pfam" id="PF12502">
    <property type="entry name" value="DUF3710"/>
    <property type="match status" value="1"/>
</dbReference>
<name>A0ABP9RWM9_9MICC</name>
<comment type="caution">
    <text evidence="2">The sequence shown here is derived from an EMBL/GenBank/DDBJ whole genome shotgun (WGS) entry which is preliminary data.</text>
</comment>
<gene>
    <name evidence="2" type="ORF">GCM10023346_00670</name>
</gene>
<evidence type="ECO:0000313" key="3">
    <source>
        <dbReference type="Proteomes" id="UP001500200"/>
    </source>
</evidence>